<sequence length="125" mass="13519">MELTFINDLGQPFVVEIDPNMELENVMALLEAESGVPVAEQSISYEGRELSNPKATIRELGVQGNSAMLLLRRKGAPSTTRTRRRGPKQPRALCRASQTDAGAAVRCRAPATAGDRASEHGSIRC</sequence>
<evidence type="ECO:0000256" key="4">
    <source>
        <dbReference type="ARBA" id="ARBA00022801"/>
    </source>
</evidence>
<dbReference type="GO" id="GO:0006508">
    <property type="term" value="P:proteolysis"/>
    <property type="evidence" value="ECO:0007669"/>
    <property type="project" value="UniProtKB-KW"/>
</dbReference>
<gene>
    <name evidence="7" type="ORF">FA13DRAFT_886528</name>
</gene>
<comment type="similarity">
    <text evidence="1">Belongs to the DDI1 family.</text>
</comment>
<proteinExistence type="inferred from homology"/>
<dbReference type="GO" id="GO:0004190">
    <property type="term" value="F:aspartic-type endopeptidase activity"/>
    <property type="evidence" value="ECO:0007669"/>
    <property type="project" value="UniProtKB-KW"/>
</dbReference>
<keyword evidence="8" id="KW-1185">Reference proteome</keyword>
<evidence type="ECO:0000259" key="6">
    <source>
        <dbReference type="PROSITE" id="PS50053"/>
    </source>
</evidence>
<evidence type="ECO:0000256" key="3">
    <source>
        <dbReference type="ARBA" id="ARBA00022750"/>
    </source>
</evidence>
<dbReference type="Gene3D" id="3.10.20.90">
    <property type="entry name" value="Phosphatidylinositol 3-kinase Catalytic Subunit, Chain A, domain 1"/>
    <property type="match status" value="1"/>
</dbReference>
<evidence type="ECO:0000256" key="2">
    <source>
        <dbReference type="ARBA" id="ARBA00022670"/>
    </source>
</evidence>
<keyword evidence="2" id="KW-0645">Protease</keyword>
<feature type="region of interest" description="Disordered" evidence="5">
    <location>
        <begin position="73"/>
        <end position="106"/>
    </location>
</feature>
<dbReference type="AlphaFoldDB" id="A0A4Y7TSB9"/>
<accession>A0A4Y7TSB9</accession>
<evidence type="ECO:0000313" key="8">
    <source>
        <dbReference type="Proteomes" id="UP000298030"/>
    </source>
</evidence>
<dbReference type="SMART" id="SM00213">
    <property type="entry name" value="UBQ"/>
    <property type="match status" value="1"/>
</dbReference>
<dbReference type="InterPro" id="IPR000626">
    <property type="entry name" value="Ubiquitin-like_dom"/>
</dbReference>
<name>A0A4Y7TSB9_COPMI</name>
<dbReference type="InterPro" id="IPR033882">
    <property type="entry name" value="DDI1_N"/>
</dbReference>
<dbReference type="CDD" id="cd01796">
    <property type="entry name" value="Ubl_Ddi1_like"/>
    <property type="match status" value="1"/>
</dbReference>
<keyword evidence="4" id="KW-0378">Hydrolase</keyword>
<evidence type="ECO:0000256" key="5">
    <source>
        <dbReference type="SAM" id="MobiDB-lite"/>
    </source>
</evidence>
<organism evidence="7 8">
    <name type="scientific">Coprinellus micaceus</name>
    <name type="common">Glistening ink-cap mushroom</name>
    <name type="synonym">Coprinus micaceus</name>
    <dbReference type="NCBI Taxonomy" id="71717"/>
    <lineage>
        <taxon>Eukaryota</taxon>
        <taxon>Fungi</taxon>
        <taxon>Dikarya</taxon>
        <taxon>Basidiomycota</taxon>
        <taxon>Agaricomycotina</taxon>
        <taxon>Agaricomycetes</taxon>
        <taxon>Agaricomycetidae</taxon>
        <taxon>Agaricales</taxon>
        <taxon>Agaricineae</taxon>
        <taxon>Psathyrellaceae</taxon>
        <taxon>Coprinellus</taxon>
    </lineage>
</organism>
<dbReference type="SUPFAM" id="SSF54236">
    <property type="entry name" value="Ubiquitin-like"/>
    <property type="match status" value="1"/>
</dbReference>
<dbReference type="Pfam" id="PF00240">
    <property type="entry name" value="ubiquitin"/>
    <property type="match status" value="1"/>
</dbReference>
<dbReference type="Proteomes" id="UP000298030">
    <property type="component" value="Unassembled WGS sequence"/>
</dbReference>
<dbReference type="PROSITE" id="PS50053">
    <property type="entry name" value="UBIQUITIN_2"/>
    <property type="match status" value="1"/>
</dbReference>
<dbReference type="OrthoDB" id="1047367at2759"/>
<dbReference type="STRING" id="71717.A0A4Y7TSB9"/>
<reference evidence="7 8" key="1">
    <citation type="journal article" date="2019" name="Nat. Ecol. Evol.">
        <title>Megaphylogeny resolves global patterns of mushroom evolution.</title>
        <authorList>
            <person name="Varga T."/>
            <person name="Krizsan K."/>
            <person name="Foldi C."/>
            <person name="Dima B."/>
            <person name="Sanchez-Garcia M."/>
            <person name="Sanchez-Ramirez S."/>
            <person name="Szollosi G.J."/>
            <person name="Szarkandi J.G."/>
            <person name="Papp V."/>
            <person name="Albert L."/>
            <person name="Andreopoulos W."/>
            <person name="Angelini C."/>
            <person name="Antonin V."/>
            <person name="Barry K.W."/>
            <person name="Bougher N.L."/>
            <person name="Buchanan P."/>
            <person name="Buyck B."/>
            <person name="Bense V."/>
            <person name="Catcheside P."/>
            <person name="Chovatia M."/>
            <person name="Cooper J."/>
            <person name="Damon W."/>
            <person name="Desjardin D."/>
            <person name="Finy P."/>
            <person name="Geml J."/>
            <person name="Haridas S."/>
            <person name="Hughes K."/>
            <person name="Justo A."/>
            <person name="Karasinski D."/>
            <person name="Kautmanova I."/>
            <person name="Kiss B."/>
            <person name="Kocsube S."/>
            <person name="Kotiranta H."/>
            <person name="LaButti K.M."/>
            <person name="Lechner B.E."/>
            <person name="Liimatainen K."/>
            <person name="Lipzen A."/>
            <person name="Lukacs Z."/>
            <person name="Mihaltcheva S."/>
            <person name="Morgado L.N."/>
            <person name="Niskanen T."/>
            <person name="Noordeloos M.E."/>
            <person name="Ohm R.A."/>
            <person name="Ortiz-Santana B."/>
            <person name="Ovrebo C."/>
            <person name="Racz N."/>
            <person name="Riley R."/>
            <person name="Savchenko A."/>
            <person name="Shiryaev A."/>
            <person name="Soop K."/>
            <person name="Spirin V."/>
            <person name="Szebenyi C."/>
            <person name="Tomsovsky M."/>
            <person name="Tulloss R.E."/>
            <person name="Uehling J."/>
            <person name="Grigoriev I.V."/>
            <person name="Vagvolgyi C."/>
            <person name="Papp T."/>
            <person name="Martin F.M."/>
            <person name="Miettinen O."/>
            <person name="Hibbett D.S."/>
            <person name="Nagy L.G."/>
        </authorList>
    </citation>
    <scope>NUCLEOTIDE SEQUENCE [LARGE SCALE GENOMIC DNA]</scope>
    <source>
        <strain evidence="7 8">FP101781</strain>
    </source>
</reference>
<dbReference type="InterPro" id="IPR029071">
    <property type="entry name" value="Ubiquitin-like_domsf"/>
</dbReference>
<keyword evidence="3" id="KW-0064">Aspartyl protease</keyword>
<evidence type="ECO:0000313" key="7">
    <source>
        <dbReference type="EMBL" id="TEB37070.1"/>
    </source>
</evidence>
<comment type="caution">
    <text evidence="7">The sequence shown here is derived from an EMBL/GenBank/DDBJ whole genome shotgun (WGS) entry which is preliminary data.</text>
</comment>
<dbReference type="EMBL" id="QPFP01000004">
    <property type="protein sequence ID" value="TEB37070.1"/>
    <property type="molecule type" value="Genomic_DNA"/>
</dbReference>
<evidence type="ECO:0000256" key="1">
    <source>
        <dbReference type="ARBA" id="ARBA00009136"/>
    </source>
</evidence>
<feature type="compositionally biased region" description="Basic residues" evidence="5">
    <location>
        <begin position="73"/>
        <end position="88"/>
    </location>
</feature>
<feature type="domain" description="Ubiquitin-like" evidence="6">
    <location>
        <begin position="1"/>
        <end position="77"/>
    </location>
</feature>
<protein>
    <recommendedName>
        <fullName evidence="6">Ubiquitin-like domain-containing protein</fullName>
    </recommendedName>
</protein>